<feature type="binding site" evidence="19">
    <location>
        <position position="93"/>
    </location>
    <ligand>
        <name>Ca(2+)</name>
        <dbReference type="ChEBI" id="CHEBI:29108"/>
        <label>1</label>
    </ligand>
</feature>
<evidence type="ECO:0000256" key="17">
    <source>
        <dbReference type="PIRSR" id="PIRSR600823-1"/>
    </source>
</evidence>
<keyword evidence="14 21" id="KW-1015">Disulfide bond</keyword>
<feature type="domain" description="Plant heme peroxidase family profile" evidence="23">
    <location>
        <begin position="44"/>
        <end position="343"/>
    </location>
</feature>
<proteinExistence type="inferred from homology"/>
<comment type="subcellular location">
    <subcellularLocation>
        <location evidence="3 22">Secreted</location>
    </subcellularLocation>
</comment>
<feature type="binding site" evidence="19">
    <location>
        <position position="264"/>
    </location>
    <ligand>
        <name>Ca(2+)</name>
        <dbReference type="ChEBI" id="CHEBI:29108"/>
        <label>2</label>
    </ligand>
</feature>
<keyword evidence="12 22" id="KW-0560">Oxidoreductase</keyword>
<evidence type="ECO:0000256" key="12">
    <source>
        <dbReference type="ARBA" id="ARBA00023002"/>
    </source>
</evidence>
<comment type="similarity">
    <text evidence="4">Belongs to the peroxidase family. Ascorbate peroxidase subfamily.</text>
</comment>
<comment type="cofactor">
    <cofactor evidence="19 22">
        <name>Ca(2+)</name>
        <dbReference type="ChEBI" id="CHEBI:29108"/>
    </cofactor>
    <text evidence="19 22">Binds 2 calcium ions per subunit.</text>
</comment>
<evidence type="ECO:0000256" key="3">
    <source>
        <dbReference type="ARBA" id="ARBA00004613"/>
    </source>
</evidence>
<sequence>MRSQFFFLLFLSLIVVSAIVDVDGDDDDDEERSFSLFLGKGRGGLERNFYRISCPKAESLIRDITWSNVRNDANLGARLLRIHFHDCFVKGCDASILLDRTGDEKSEKEARSNLSLKGFEVIDEIKTEVEKECPGVVSCADIVALAARDTVSYPFGRSMWDVFTGRRDGRISLESLATVHLPSSFDNFTSLQQLFASKGLDINDLVALSGAHTIGVSHCASFSKRLFNFSGKGDMDPSMDPIYGEQLKKICPIPTNGATTLEMDPQSSLTLDSDYFNLLTKNKGLFISDAALLTDRRSARIVRQLQSPRPFFRAFAISMINMGAIEVLTGTNGEIRKNCHVVNP</sequence>
<evidence type="ECO:0000256" key="21">
    <source>
        <dbReference type="PIRSR" id="PIRSR600823-5"/>
    </source>
</evidence>
<evidence type="ECO:0000256" key="7">
    <source>
        <dbReference type="ARBA" id="ARBA00022559"/>
    </source>
</evidence>
<evidence type="ECO:0000256" key="16">
    <source>
        <dbReference type="ARBA" id="ARBA00023324"/>
    </source>
</evidence>
<comment type="caution">
    <text evidence="24">The sequence shown here is derived from an EMBL/GenBank/DDBJ whole genome shotgun (WGS) entry which is preliminary data.</text>
</comment>
<keyword evidence="9 19" id="KW-0479">Metal-binding</keyword>
<feature type="disulfide bond" evidence="21">
    <location>
        <begin position="54"/>
        <end position="133"/>
    </location>
</feature>
<dbReference type="InterPro" id="IPR010255">
    <property type="entry name" value="Haem_peroxidase_sf"/>
</dbReference>
<keyword evidence="8 22" id="KW-0349">Heme</keyword>
<dbReference type="InterPro" id="IPR019794">
    <property type="entry name" value="Peroxidases_AS"/>
</dbReference>
<comment type="catalytic activity">
    <reaction evidence="1 22">
        <text>2 a phenolic donor + H2O2 = 2 a phenolic radical donor + 2 H2O</text>
        <dbReference type="Rhea" id="RHEA:56136"/>
        <dbReference type="ChEBI" id="CHEBI:15377"/>
        <dbReference type="ChEBI" id="CHEBI:16240"/>
        <dbReference type="ChEBI" id="CHEBI:139520"/>
        <dbReference type="ChEBI" id="CHEBI:139521"/>
        <dbReference type="EC" id="1.11.1.7"/>
    </reaction>
</comment>
<dbReference type="GO" id="GO:0006979">
    <property type="term" value="P:response to oxidative stress"/>
    <property type="evidence" value="ECO:0007669"/>
    <property type="project" value="UniProtKB-UniRule"/>
</dbReference>
<keyword evidence="16 22" id="KW-0376">Hydrogen peroxide</keyword>
<gene>
    <name evidence="24" type="ORF">LIER_02715</name>
</gene>
<dbReference type="InterPro" id="IPR019793">
    <property type="entry name" value="Peroxidases_heam-ligand_BS"/>
</dbReference>
<dbReference type="Gene3D" id="1.10.420.10">
    <property type="entry name" value="Peroxidase, domain 2"/>
    <property type="match status" value="1"/>
</dbReference>
<feature type="site" description="Transition state stabilizer" evidence="20">
    <location>
        <position position="81"/>
    </location>
</feature>
<dbReference type="GO" id="GO:0005576">
    <property type="term" value="C:extracellular region"/>
    <property type="evidence" value="ECO:0007669"/>
    <property type="project" value="UniProtKB-SubCell"/>
</dbReference>
<dbReference type="CDD" id="cd00693">
    <property type="entry name" value="secretory_peroxidase"/>
    <property type="match status" value="1"/>
</dbReference>
<dbReference type="GO" id="GO:0140825">
    <property type="term" value="F:lactoperoxidase activity"/>
    <property type="evidence" value="ECO:0007669"/>
    <property type="project" value="UniProtKB-EC"/>
</dbReference>
<dbReference type="Gene3D" id="1.10.520.10">
    <property type="match status" value="1"/>
</dbReference>
<dbReference type="Pfam" id="PF00141">
    <property type="entry name" value="peroxidase"/>
    <property type="match status" value="1"/>
</dbReference>
<dbReference type="EC" id="1.11.1.7" evidence="5 22"/>
<keyword evidence="25" id="KW-1185">Reference proteome</keyword>
<dbReference type="InterPro" id="IPR000823">
    <property type="entry name" value="Peroxidase_pln"/>
</dbReference>
<dbReference type="FunFam" id="1.10.520.10:FF:000006">
    <property type="entry name" value="Peroxidase"/>
    <property type="match status" value="1"/>
</dbReference>
<keyword evidence="7 22" id="KW-0575">Peroxidase</keyword>
<evidence type="ECO:0000313" key="25">
    <source>
        <dbReference type="Proteomes" id="UP001454036"/>
    </source>
</evidence>
<evidence type="ECO:0000256" key="20">
    <source>
        <dbReference type="PIRSR" id="PIRSR600823-4"/>
    </source>
</evidence>
<evidence type="ECO:0000256" key="5">
    <source>
        <dbReference type="ARBA" id="ARBA00012313"/>
    </source>
</evidence>
<feature type="binding site" evidence="19">
    <location>
        <position position="107"/>
    </location>
    <ligand>
        <name>Ca(2+)</name>
        <dbReference type="ChEBI" id="CHEBI:29108"/>
        <label>1</label>
    </ligand>
</feature>
<dbReference type="GO" id="GO:0046872">
    <property type="term" value="F:metal ion binding"/>
    <property type="evidence" value="ECO:0007669"/>
    <property type="project" value="UniProtKB-UniRule"/>
</dbReference>
<evidence type="ECO:0000256" key="1">
    <source>
        <dbReference type="ARBA" id="ARBA00000189"/>
    </source>
</evidence>
<dbReference type="InterPro" id="IPR033905">
    <property type="entry name" value="Secretory_peroxidase"/>
</dbReference>
<feature type="binding site" evidence="19">
    <location>
        <position position="213"/>
    </location>
    <ligand>
        <name>Ca(2+)</name>
        <dbReference type="ChEBI" id="CHEBI:29108"/>
        <label>2</label>
    </ligand>
</feature>
<evidence type="ECO:0000256" key="18">
    <source>
        <dbReference type="PIRSR" id="PIRSR600823-2"/>
    </source>
</evidence>
<feature type="disulfide bond" evidence="21">
    <location>
        <begin position="139"/>
        <end position="339"/>
    </location>
</feature>
<dbReference type="AlphaFoldDB" id="A0AAV3NRW1"/>
<protein>
    <recommendedName>
        <fullName evidence="5 22">Peroxidase</fullName>
        <ecNumber evidence="5 22">1.11.1.7</ecNumber>
    </recommendedName>
</protein>
<feature type="disulfide bond" evidence="21">
    <location>
        <begin position="87"/>
        <end position="92"/>
    </location>
</feature>
<dbReference type="FunFam" id="1.10.420.10:FF:000008">
    <property type="entry name" value="Peroxidase"/>
    <property type="match status" value="1"/>
</dbReference>
<keyword evidence="11 19" id="KW-0106">Calcium</keyword>
<dbReference type="Proteomes" id="UP001454036">
    <property type="component" value="Unassembled WGS sequence"/>
</dbReference>
<evidence type="ECO:0000256" key="19">
    <source>
        <dbReference type="PIRSR" id="PIRSR600823-3"/>
    </source>
</evidence>
<feature type="binding site" evidence="19">
    <location>
        <position position="272"/>
    </location>
    <ligand>
        <name>Ca(2+)</name>
        <dbReference type="ChEBI" id="CHEBI:29108"/>
        <label>2</label>
    </ligand>
</feature>
<dbReference type="PROSITE" id="PS00436">
    <property type="entry name" value="PEROXIDASE_2"/>
    <property type="match status" value="1"/>
</dbReference>
<evidence type="ECO:0000256" key="13">
    <source>
        <dbReference type="ARBA" id="ARBA00023004"/>
    </source>
</evidence>
<dbReference type="PRINTS" id="PR00458">
    <property type="entry name" value="PEROXIDASE"/>
</dbReference>
<feature type="signal peptide" evidence="22">
    <location>
        <begin position="1"/>
        <end position="24"/>
    </location>
</feature>
<comment type="function">
    <text evidence="2">Removal of H(2)O(2), oxidation of toxic reductants, biosynthesis and degradation of lignin, suberization, auxin catabolism, response to environmental stresses such as wounding, pathogen attack and oxidative stress. These functions might be dependent on each isozyme/isoform in each plant tissue.</text>
</comment>
<evidence type="ECO:0000256" key="22">
    <source>
        <dbReference type="RuleBase" id="RU362060"/>
    </source>
</evidence>
<evidence type="ECO:0000256" key="10">
    <source>
        <dbReference type="ARBA" id="ARBA00022729"/>
    </source>
</evidence>
<evidence type="ECO:0000256" key="9">
    <source>
        <dbReference type="ARBA" id="ARBA00022723"/>
    </source>
</evidence>
<keyword evidence="15" id="KW-0325">Glycoprotein</keyword>
<feature type="chain" id="PRO_5043088090" description="Peroxidase" evidence="22">
    <location>
        <begin position="25"/>
        <end position="344"/>
    </location>
</feature>
<keyword evidence="13 19" id="KW-0408">Iron</keyword>
<name>A0AAV3NRW1_LITER</name>
<dbReference type="GO" id="GO:0042744">
    <property type="term" value="P:hydrogen peroxide catabolic process"/>
    <property type="evidence" value="ECO:0007669"/>
    <property type="project" value="UniProtKB-KW"/>
</dbReference>
<dbReference type="InterPro" id="IPR002016">
    <property type="entry name" value="Haem_peroxidase"/>
</dbReference>
<feature type="disulfide bond" evidence="21">
    <location>
        <begin position="219"/>
        <end position="251"/>
    </location>
</feature>
<feature type="binding site" description="axial binding residue" evidence="19">
    <location>
        <position position="212"/>
    </location>
    <ligand>
        <name>heme b</name>
        <dbReference type="ChEBI" id="CHEBI:60344"/>
    </ligand>
    <ligandPart>
        <name>Fe</name>
        <dbReference type="ChEBI" id="CHEBI:18248"/>
    </ligandPart>
</feature>
<feature type="binding site" evidence="19">
    <location>
        <position position="86"/>
    </location>
    <ligand>
        <name>Ca(2+)</name>
        <dbReference type="ChEBI" id="CHEBI:29108"/>
        <label>1</label>
    </ligand>
</feature>
<evidence type="ECO:0000256" key="14">
    <source>
        <dbReference type="ARBA" id="ARBA00023157"/>
    </source>
</evidence>
<evidence type="ECO:0000259" key="23">
    <source>
        <dbReference type="PROSITE" id="PS50873"/>
    </source>
</evidence>
<feature type="binding site" evidence="19">
    <location>
        <position position="89"/>
    </location>
    <ligand>
        <name>Ca(2+)</name>
        <dbReference type="ChEBI" id="CHEBI:29108"/>
        <label>1</label>
    </ligand>
</feature>
<accession>A0AAV3NRW1</accession>
<dbReference type="GO" id="GO:0020037">
    <property type="term" value="F:heme binding"/>
    <property type="evidence" value="ECO:0007669"/>
    <property type="project" value="UniProtKB-UniRule"/>
</dbReference>
<evidence type="ECO:0000256" key="8">
    <source>
        <dbReference type="ARBA" id="ARBA00022617"/>
    </source>
</evidence>
<feature type="binding site" evidence="18">
    <location>
        <position position="182"/>
    </location>
    <ligand>
        <name>substrate</name>
    </ligand>
</feature>
<evidence type="ECO:0000313" key="24">
    <source>
        <dbReference type="EMBL" id="GAA0141602.1"/>
    </source>
</evidence>
<feature type="active site" description="Proton acceptor" evidence="17">
    <location>
        <position position="85"/>
    </location>
</feature>
<evidence type="ECO:0000256" key="2">
    <source>
        <dbReference type="ARBA" id="ARBA00002322"/>
    </source>
</evidence>
<keyword evidence="10 22" id="KW-0732">Signal</keyword>
<evidence type="ECO:0000256" key="11">
    <source>
        <dbReference type="ARBA" id="ARBA00022837"/>
    </source>
</evidence>
<evidence type="ECO:0000256" key="15">
    <source>
        <dbReference type="ARBA" id="ARBA00023180"/>
    </source>
</evidence>
<dbReference type="PROSITE" id="PS00435">
    <property type="entry name" value="PEROXIDASE_1"/>
    <property type="match status" value="1"/>
</dbReference>
<dbReference type="PROSITE" id="PS50873">
    <property type="entry name" value="PEROXIDASE_4"/>
    <property type="match status" value="1"/>
</dbReference>
<comment type="similarity">
    <text evidence="22">Belongs to the peroxidase family. Classical plant (class III) peroxidase subfamily.</text>
</comment>
<comment type="cofactor">
    <cofactor evidence="19 22">
        <name>heme b</name>
        <dbReference type="ChEBI" id="CHEBI:60344"/>
    </cofactor>
    <text evidence="19 22">Binds 1 heme b (iron(II)-protoporphyrin IX) group per subunit.</text>
</comment>
<keyword evidence="6 22" id="KW-0964">Secreted</keyword>
<organism evidence="24 25">
    <name type="scientific">Lithospermum erythrorhizon</name>
    <name type="common">Purple gromwell</name>
    <name type="synonym">Lithospermum officinale var. erythrorhizon</name>
    <dbReference type="NCBI Taxonomy" id="34254"/>
    <lineage>
        <taxon>Eukaryota</taxon>
        <taxon>Viridiplantae</taxon>
        <taxon>Streptophyta</taxon>
        <taxon>Embryophyta</taxon>
        <taxon>Tracheophyta</taxon>
        <taxon>Spermatophyta</taxon>
        <taxon>Magnoliopsida</taxon>
        <taxon>eudicotyledons</taxon>
        <taxon>Gunneridae</taxon>
        <taxon>Pentapetalae</taxon>
        <taxon>asterids</taxon>
        <taxon>lamiids</taxon>
        <taxon>Boraginales</taxon>
        <taxon>Boraginaceae</taxon>
        <taxon>Boraginoideae</taxon>
        <taxon>Lithospermeae</taxon>
        <taxon>Lithospermum</taxon>
    </lineage>
</organism>
<feature type="binding site" evidence="19">
    <location>
        <position position="95"/>
    </location>
    <ligand>
        <name>Ca(2+)</name>
        <dbReference type="ChEBI" id="CHEBI:29108"/>
        <label>1</label>
    </ligand>
</feature>
<dbReference type="PANTHER" id="PTHR31235">
    <property type="entry name" value="PEROXIDASE 25-RELATED"/>
    <property type="match status" value="1"/>
</dbReference>
<reference evidence="24 25" key="1">
    <citation type="submission" date="2024-01" db="EMBL/GenBank/DDBJ databases">
        <title>The complete chloroplast genome sequence of Lithospermum erythrorhizon: insights into the phylogenetic relationship among Boraginaceae species and the maternal lineages of purple gromwells.</title>
        <authorList>
            <person name="Okada T."/>
            <person name="Watanabe K."/>
        </authorList>
    </citation>
    <scope>NUCLEOTIDE SEQUENCE [LARGE SCALE GENOMIC DNA]</scope>
</reference>
<dbReference type="PRINTS" id="PR00461">
    <property type="entry name" value="PLPEROXIDASE"/>
</dbReference>
<dbReference type="EMBL" id="BAABME010000303">
    <property type="protein sequence ID" value="GAA0141602.1"/>
    <property type="molecule type" value="Genomic_DNA"/>
</dbReference>
<evidence type="ECO:0000256" key="4">
    <source>
        <dbReference type="ARBA" id="ARBA00006873"/>
    </source>
</evidence>
<feature type="binding site" evidence="19">
    <location>
        <position position="91"/>
    </location>
    <ligand>
        <name>Ca(2+)</name>
        <dbReference type="ChEBI" id="CHEBI:29108"/>
        <label>1</label>
    </ligand>
</feature>
<dbReference type="SUPFAM" id="SSF48113">
    <property type="entry name" value="Heme-dependent peroxidases"/>
    <property type="match status" value="1"/>
</dbReference>
<evidence type="ECO:0000256" key="6">
    <source>
        <dbReference type="ARBA" id="ARBA00022525"/>
    </source>
</evidence>